<dbReference type="PANTHER" id="PTHR48050:SF13">
    <property type="entry name" value="STEROL 3-BETA-GLUCOSYLTRANSFERASE UGT80A2"/>
    <property type="match status" value="1"/>
</dbReference>
<proteinExistence type="inferred from homology"/>
<gene>
    <name evidence="4" type="ORF">WCD58_06690</name>
</gene>
<keyword evidence="5" id="KW-1185">Reference proteome</keyword>
<keyword evidence="3" id="KW-0328">Glycosyltransferase</keyword>
<evidence type="ECO:0000313" key="4">
    <source>
        <dbReference type="EMBL" id="MEJ2860833.1"/>
    </source>
</evidence>
<dbReference type="NCBIfam" id="TIGR01426">
    <property type="entry name" value="MGT"/>
    <property type="match status" value="1"/>
</dbReference>
<dbReference type="CDD" id="cd03784">
    <property type="entry name" value="GT1_Gtf-like"/>
    <property type="match status" value="1"/>
</dbReference>
<sequence length="388" mass="41645">MAHVLMVGVAAHGHTRPHLPVIAELVERGHRVTYAIPAAFAEMVAATGATPLVHTSVLPDQSRGEQWPTDPVEGTALFLDEAVQALPQIAEALGDDVPDIALYDIGGYPAIVLARRFGIPAVQLSPALVAWDGYEKDLAEHLTFRQKPGYRAYLARFAAWLAESGIDDDPEQFVGRPRRSIVEIPRALQPSAEKVDESVYTFVGPDLDRRAAQEQWPASERPLVLVSFGSAYHDRPDTFRACVEAFAPLGWEVVLAIGPHVALDDLGELPSTVTAHRWVPQLGVLGRASAFVTHAGMGGCSEGLYQGVPMIAIPQGVDQFGNAFLLEQLGVARTVATEDATPAALREALLALTSSDDVATRLAEQRDAIRRAGGARVAADVVEAELAR</sequence>
<dbReference type="InterPro" id="IPR002213">
    <property type="entry name" value="UDP_glucos_trans"/>
</dbReference>
<reference evidence="4 5" key="1">
    <citation type="submission" date="2024-03" db="EMBL/GenBank/DDBJ databases">
        <title>Actinomycetospora sp. OC33-EN07, a novel actinomycete isolated from wild orchid (Aerides multiflora).</title>
        <authorList>
            <person name="Suriyachadkun C."/>
        </authorList>
    </citation>
    <scope>NUCLEOTIDE SEQUENCE [LARGE SCALE GENOMIC DNA]</scope>
    <source>
        <strain evidence="4 5">OC33-EN07</strain>
    </source>
</reference>
<dbReference type="InterPro" id="IPR006326">
    <property type="entry name" value="UDPGT_MGT-like"/>
</dbReference>
<name>A0ABU8M1X0_9PSEU</name>
<dbReference type="PROSITE" id="PS00375">
    <property type="entry name" value="UDPGT"/>
    <property type="match status" value="1"/>
</dbReference>
<dbReference type="Pfam" id="PF00201">
    <property type="entry name" value="UDPGT"/>
    <property type="match status" value="1"/>
</dbReference>
<dbReference type="Gene3D" id="3.40.50.2000">
    <property type="entry name" value="Glycogen Phosphorylase B"/>
    <property type="match status" value="2"/>
</dbReference>
<dbReference type="EMBL" id="JBBEGM010000002">
    <property type="protein sequence ID" value="MEJ2860833.1"/>
    <property type="molecule type" value="Genomic_DNA"/>
</dbReference>
<evidence type="ECO:0000256" key="1">
    <source>
        <dbReference type="ARBA" id="ARBA00009995"/>
    </source>
</evidence>
<keyword evidence="2 3" id="KW-0808">Transferase</keyword>
<dbReference type="RefSeq" id="WP_337700862.1">
    <property type="nucleotide sequence ID" value="NZ_JBBEGM010000002.1"/>
</dbReference>
<organism evidence="4 5">
    <name type="scientific">Actinomycetospora flava</name>
    <dbReference type="NCBI Taxonomy" id="3129232"/>
    <lineage>
        <taxon>Bacteria</taxon>
        <taxon>Bacillati</taxon>
        <taxon>Actinomycetota</taxon>
        <taxon>Actinomycetes</taxon>
        <taxon>Pseudonocardiales</taxon>
        <taxon>Pseudonocardiaceae</taxon>
        <taxon>Actinomycetospora</taxon>
    </lineage>
</organism>
<dbReference type="Proteomes" id="UP001369736">
    <property type="component" value="Unassembled WGS sequence"/>
</dbReference>
<evidence type="ECO:0000256" key="2">
    <source>
        <dbReference type="ARBA" id="ARBA00022679"/>
    </source>
</evidence>
<dbReference type="SUPFAM" id="SSF53756">
    <property type="entry name" value="UDP-Glycosyltransferase/glycogen phosphorylase"/>
    <property type="match status" value="1"/>
</dbReference>
<dbReference type="InterPro" id="IPR050426">
    <property type="entry name" value="Glycosyltransferase_28"/>
</dbReference>
<comment type="caution">
    <text evidence="4">The sequence shown here is derived from an EMBL/GenBank/DDBJ whole genome shotgun (WGS) entry which is preliminary data.</text>
</comment>
<evidence type="ECO:0000313" key="5">
    <source>
        <dbReference type="Proteomes" id="UP001369736"/>
    </source>
</evidence>
<dbReference type="InterPro" id="IPR035595">
    <property type="entry name" value="UDP_glycos_trans_CS"/>
</dbReference>
<protein>
    <submittedName>
        <fullName evidence="4">Macrolide family glycosyltransferase</fullName>
    </submittedName>
</protein>
<accession>A0ABU8M1X0</accession>
<evidence type="ECO:0000256" key="3">
    <source>
        <dbReference type="RuleBase" id="RU003718"/>
    </source>
</evidence>
<comment type="similarity">
    <text evidence="1 3">Belongs to the UDP-glycosyltransferase family.</text>
</comment>
<dbReference type="PANTHER" id="PTHR48050">
    <property type="entry name" value="STEROL 3-BETA-GLUCOSYLTRANSFERASE"/>
    <property type="match status" value="1"/>
</dbReference>